<dbReference type="AlphaFoldDB" id="A0A8W7P1Q1"/>
<protein>
    <submittedName>
        <fullName evidence="1">Uncharacterized protein</fullName>
    </submittedName>
</protein>
<dbReference type="Proteomes" id="UP000075882">
    <property type="component" value="Unassembled WGS sequence"/>
</dbReference>
<dbReference type="EnsemblMetazoa" id="ACOM023439-RA">
    <property type="protein sequence ID" value="ACOM023439-PA.1"/>
    <property type="gene ID" value="ACOM023439"/>
</dbReference>
<sequence length="377" mass="42065">LPFALSVAKKLSHFRDDLLQRHHRRAGRELGDEIFPLIAALCEARIERQLAQVRYLHLDAHLFGAASPGGEDARLGRALGAHERAHVLDHAHHRDGKLLAERYLLAHVEQRDLLRRRHQHCAPRTVRPLEEGRRGQMLVGRAGRRIQHQIVQLSPVDLGQELANHAVLLRPPPDDCIVRAAEQEADRHQAEIVLDVHRRPARTALVHLLAEHTEHAWLRRTADVDIEHAKVLVRVAVGHGTGEERRHCALAHATLAGQHQQLVAHVGQLLPDQCDGRIGPFRTGRTQLLIGAAGTRGRFARIVALCAGAVGWCIAWNVGTTAHCVKKGKARKTTQNRENSFFAARCVSLRTARQDVNKLCPKMNQLTAAVKCRRVKA</sequence>
<accession>A0A8W7P1Q1</accession>
<evidence type="ECO:0000313" key="1">
    <source>
        <dbReference type="EnsemblMetazoa" id="ACOM023439-PA.1"/>
    </source>
</evidence>
<reference evidence="1" key="1">
    <citation type="submission" date="2022-08" db="UniProtKB">
        <authorList>
            <consortium name="EnsemblMetazoa"/>
        </authorList>
    </citation>
    <scope>IDENTIFICATION</scope>
</reference>
<organism evidence="1">
    <name type="scientific">Anopheles coluzzii</name>
    <name type="common">African malaria mosquito</name>
    <dbReference type="NCBI Taxonomy" id="1518534"/>
    <lineage>
        <taxon>Eukaryota</taxon>
        <taxon>Metazoa</taxon>
        <taxon>Ecdysozoa</taxon>
        <taxon>Arthropoda</taxon>
        <taxon>Hexapoda</taxon>
        <taxon>Insecta</taxon>
        <taxon>Pterygota</taxon>
        <taxon>Neoptera</taxon>
        <taxon>Endopterygota</taxon>
        <taxon>Diptera</taxon>
        <taxon>Nematocera</taxon>
        <taxon>Culicoidea</taxon>
        <taxon>Culicidae</taxon>
        <taxon>Anophelinae</taxon>
        <taxon>Anopheles</taxon>
    </lineage>
</organism>
<proteinExistence type="predicted"/>
<name>A0A8W7P1Q1_ANOCL</name>